<dbReference type="InterPro" id="IPR022209">
    <property type="entry name" value="CWC25"/>
</dbReference>
<evidence type="ECO:0000256" key="14">
    <source>
        <dbReference type="ARBA" id="ARBA00023054"/>
    </source>
</evidence>
<keyword evidence="18" id="KW-0539">Nucleus</keyword>
<dbReference type="GO" id="GO:0005743">
    <property type="term" value="C:mitochondrial inner membrane"/>
    <property type="evidence" value="ECO:0007669"/>
    <property type="project" value="UniProtKB-SubCell"/>
</dbReference>
<dbReference type="SMART" id="SM01083">
    <property type="entry name" value="Cir_N"/>
    <property type="match status" value="2"/>
</dbReference>
<evidence type="ECO:0000256" key="18">
    <source>
        <dbReference type="ARBA" id="ARBA00023242"/>
    </source>
</evidence>
<feature type="transmembrane region" description="Helical" evidence="24">
    <location>
        <begin position="350"/>
        <end position="371"/>
    </location>
</feature>
<evidence type="ECO:0000256" key="13">
    <source>
        <dbReference type="ARBA" id="ARBA00022989"/>
    </source>
</evidence>
<feature type="repeat" description="Solcar" evidence="21">
    <location>
        <begin position="248"/>
        <end position="340"/>
    </location>
</feature>
<keyword evidence="13 24" id="KW-1133">Transmembrane helix</keyword>
<evidence type="ECO:0000256" key="2">
    <source>
        <dbReference type="ARBA" id="ARBA00004448"/>
    </source>
</evidence>
<keyword evidence="6" id="KW-0813">Transport</keyword>
<comment type="subunit">
    <text evidence="5">Monomer.</text>
</comment>
<feature type="repeat" description="Solcar" evidence="21">
    <location>
        <begin position="143"/>
        <end position="236"/>
    </location>
</feature>
<dbReference type="Pfam" id="PF10197">
    <property type="entry name" value="Cir_N"/>
    <property type="match status" value="2"/>
</dbReference>
<evidence type="ECO:0000256" key="7">
    <source>
        <dbReference type="ARBA" id="ARBA00022449"/>
    </source>
</evidence>
<dbReference type="Gene3D" id="3.40.50.150">
    <property type="entry name" value="Vaccinia Virus protein VP39"/>
    <property type="match status" value="2"/>
</dbReference>
<keyword evidence="11" id="KW-0677">Repeat</keyword>
<keyword evidence="9 21" id="KW-0812">Transmembrane</keyword>
<feature type="compositionally biased region" description="Basic and acidic residues" evidence="23">
    <location>
        <begin position="760"/>
        <end position="778"/>
    </location>
</feature>
<feature type="compositionally biased region" description="Basic and acidic residues" evidence="23">
    <location>
        <begin position="994"/>
        <end position="1038"/>
    </location>
</feature>
<accession>A0A4S8ITK3</accession>
<evidence type="ECO:0000256" key="1">
    <source>
        <dbReference type="ARBA" id="ARBA00004123"/>
    </source>
</evidence>
<evidence type="ECO:0000256" key="3">
    <source>
        <dbReference type="ARBA" id="ARBA00006375"/>
    </source>
</evidence>
<dbReference type="InterPro" id="IPR019339">
    <property type="entry name" value="CIR_N_dom"/>
</dbReference>
<feature type="domain" description="CBF1-interacting co-repressor CIR N-terminal" evidence="25">
    <location>
        <begin position="795"/>
        <end position="831"/>
    </location>
</feature>
<evidence type="ECO:0000256" key="22">
    <source>
        <dbReference type="SAM" id="Coils"/>
    </source>
</evidence>
<feature type="region of interest" description="Disordered" evidence="23">
    <location>
        <begin position="1595"/>
        <end position="1623"/>
    </location>
</feature>
<evidence type="ECO:0000256" key="12">
    <source>
        <dbReference type="ARBA" id="ARBA00022792"/>
    </source>
</evidence>
<keyword evidence="8" id="KW-0507">mRNA processing</keyword>
<comment type="subcellular location">
    <subcellularLocation>
        <location evidence="2">Mitochondrion inner membrane</location>
        <topology evidence="2">Multi-pass membrane protein</topology>
    </subcellularLocation>
    <subcellularLocation>
        <location evidence="1">Nucleus</location>
    </subcellularLocation>
</comment>
<gene>
    <name evidence="26" type="ORF">C4D60_Mb10t00040</name>
</gene>
<dbReference type="InterPro" id="IPR023395">
    <property type="entry name" value="MCP_dom_sf"/>
</dbReference>
<dbReference type="PRINTS" id="PR00927">
    <property type="entry name" value="ADPTRNSLCASE"/>
</dbReference>
<feature type="transmembrane region" description="Helical" evidence="24">
    <location>
        <begin position="246"/>
        <end position="269"/>
    </location>
</feature>
<dbReference type="InterPro" id="IPR051376">
    <property type="entry name" value="CWC25_splicing_factor"/>
</dbReference>
<proteinExistence type="inferred from homology"/>
<evidence type="ECO:0000256" key="16">
    <source>
        <dbReference type="ARBA" id="ARBA00023136"/>
    </source>
</evidence>
<feature type="transmembrane region" description="Helical" evidence="24">
    <location>
        <begin position="407"/>
        <end position="428"/>
    </location>
</feature>
<dbReference type="SUPFAM" id="SSF103506">
    <property type="entry name" value="Mitochondrial carrier"/>
    <property type="match status" value="1"/>
</dbReference>
<feature type="region of interest" description="Disordered" evidence="23">
    <location>
        <begin position="662"/>
        <end position="688"/>
    </location>
</feature>
<evidence type="ECO:0000259" key="25">
    <source>
        <dbReference type="SMART" id="SM01083"/>
    </source>
</evidence>
<comment type="similarity">
    <text evidence="3">Belongs to the mitochondrial carrier (TC 2.A.29) family.</text>
</comment>
<dbReference type="EMBL" id="PYDT01000008">
    <property type="protein sequence ID" value="THU52063.1"/>
    <property type="molecule type" value="Genomic_DNA"/>
</dbReference>
<dbReference type="Pfam" id="PF00153">
    <property type="entry name" value="Mito_carr"/>
    <property type="match status" value="3"/>
</dbReference>
<keyword evidence="16 21" id="KW-0472">Membrane</keyword>
<dbReference type="InterPro" id="IPR018108">
    <property type="entry name" value="MCP_transmembrane"/>
</dbReference>
<evidence type="ECO:0000256" key="21">
    <source>
        <dbReference type="PROSITE-ProRule" id="PRU00282"/>
    </source>
</evidence>
<dbReference type="GO" id="GO:0140021">
    <property type="term" value="P:mitochondrial ADP transmembrane transport"/>
    <property type="evidence" value="ECO:0007669"/>
    <property type="project" value="InterPro"/>
</dbReference>
<evidence type="ECO:0000313" key="26">
    <source>
        <dbReference type="EMBL" id="THU52063.1"/>
    </source>
</evidence>
<comment type="catalytic activity">
    <reaction evidence="19">
        <text>ADP(in) + ATP(out) = ADP(out) + ATP(in)</text>
        <dbReference type="Rhea" id="RHEA:34999"/>
        <dbReference type="ChEBI" id="CHEBI:30616"/>
        <dbReference type="ChEBI" id="CHEBI:456216"/>
    </reaction>
    <physiologicalReaction direction="left-to-right" evidence="19">
        <dbReference type="Rhea" id="RHEA:35000"/>
    </physiologicalReaction>
</comment>
<dbReference type="Gene3D" id="3.40.640.10">
    <property type="entry name" value="Type I PLP-dependent aspartate aminotransferase-like (Major domain)"/>
    <property type="match status" value="1"/>
</dbReference>
<evidence type="ECO:0000256" key="23">
    <source>
        <dbReference type="SAM" id="MobiDB-lite"/>
    </source>
</evidence>
<feature type="domain" description="CBF1-interacting co-repressor CIR N-terminal" evidence="25">
    <location>
        <begin position="1514"/>
        <end position="1550"/>
    </location>
</feature>
<evidence type="ECO:0000256" key="5">
    <source>
        <dbReference type="ARBA" id="ARBA00011245"/>
    </source>
</evidence>
<dbReference type="GO" id="GO:0008168">
    <property type="term" value="F:methyltransferase activity"/>
    <property type="evidence" value="ECO:0007669"/>
    <property type="project" value="InterPro"/>
</dbReference>
<dbReference type="InterPro" id="IPR015424">
    <property type="entry name" value="PyrdxlP-dep_Trfase"/>
</dbReference>
<feature type="compositionally biased region" description="Basic and acidic residues" evidence="23">
    <location>
        <begin position="1044"/>
        <end position="1094"/>
    </location>
</feature>
<dbReference type="InterPro" id="IPR005299">
    <property type="entry name" value="MeTrfase_7"/>
</dbReference>
<comment type="caution">
    <text evidence="26">The sequence shown here is derived from an EMBL/GenBank/DDBJ whole genome shotgun (WGS) entry which is preliminary data.</text>
</comment>
<feature type="compositionally biased region" description="Basic and acidic residues" evidence="23">
    <location>
        <begin position="948"/>
        <end position="961"/>
    </location>
</feature>
<feature type="compositionally biased region" description="Basic and acidic residues" evidence="23">
    <location>
        <begin position="974"/>
        <end position="986"/>
    </location>
</feature>
<evidence type="ECO:0000256" key="10">
    <source>
        <dbReference type="ARBA" id="ARBA00022728"/>
    </source>
</evidence>
<feature type="transmembrane region" description="Helical" evidence="24">
    <location>
        <begin position="311"/>
        <end position="330"/>
    </location>
</feature>
<dbReference type="PANTHER" id="PTHR16196:SF0">
    <property type="entry name" value="PRE-MRNA-SPLICING FACTOR CWC25 HOMOLOG"/>
    <property type="match status" value="1"/>
</dbReference>
<feature type="region of interest" description="Disordered" evidence="23">
    <location>
        <begin position="946"/>
        <end position="1155"/>
    </location>
</feature>
<dbReference type="Pfam" id="PF12542">
    <property type="entry name" value="CWC25"/>
    <property type="match status" value="2"/>
</dbReference>
<organism evidence="26 27">
    <name type="scientific">Musa balbisiana</name>
    <name type="common">Banana</name>
    <dbReference type="NCBI Taxonomy" id="52838"/>
    <lineage>
        <taxon>Eukaryota</taxon>
        <taxon>Viridiplantae</taxon>
        <taxon>Streptophyta</taxon>
        <taxon>Embryophyta</taxon>
        <taxon>Tracheophyta</taxon>
        <taxon>Spermatophyta</taxon>
        <taxon>Magnoliopsida</taxon>
        <taxon>Liliopsida</taxon>
        <taxon>Zingiberales</taxon>
        <taxon>Musaceae</taxon>
        <taxon>Musa</taxon>
    </lineage>
</organism>
<feature type="compositionally biased region" description="Basic and acidic residues" evidence="23">
    <location>
        <begin position="1752"/>
        <end position="1802"/>
    </location>
</feature>
<evidence type="ECO:0000256" key="8">
    <source>
        <dbReference type="ARBA" id="ARBA00022664"/>
    </source>
</evidence>
<keyword evidence="15" id="KW-0496">Mitochondrion</keyword>
<dbReference type="InterPro" id="IPR015421">
    <property type="entry name" value="PyrdxlP-dep_Trfase_major"/>
</dbReference>
<comment type="similarity">
    <text evidence="4">Belongs to the CWC25 family.</text>
</comment>
<dbReference type="PANTHER" id="PTHR16196">
    <property type="entry name" value="CELL CYCLE CONTROL PROTEIN CWF25"/>
    <property type="match status" value="1"/>
</dbReference>
<dbReference type="PRINTS" id="PR00926">
    <property type="entry name" value="MITOCARRIER"/>
</dbReference>
<feature type="compositionally biased region" description="Basic and acidic residues" evidence="23">
    <location>
        <begin position="1826"/>
        <end position="1848"/>
    </location>
</feature>
<evidence type="ECO:0000256" key="24">
    <source>
        <dbReference type="SAM" id="Phobius"/>
    </source>
</evidence>
<dbReference type="GO" id="GO:1990544">
    <property type="term" value="P:mitochondrial ATP transmembrane transport"/>
    <property type="evidence" value="ECO:0007669"/>
    <property type="project" value="InterPro"/>
</dbReference>
<feature type="compositionally biased region" description="Basic and acidic residues" evidence="23">
    <location>
        <begin position="1118"/>
        <end position="1140"/>
    </location>
</feature>
<feature type="compositionally biased region" description="Basic and acidic residues" evidence="23">
    <location>
        <begin position="1656"/>
        <end position="1669"/>
    </location>
</feature>
<evidence type="ECO:0000256" key="6">
    <source>
        <dbReference type="ARBA" id="ARBA00022448"/>
    </source>
</evidence>
<dbReference type="GO" id="GO:0005684">
    <property type="term" value="C:U2-type spliceosomal complex"/>
    <property type="evidence" value="ECO:0007669"/>
    <property type="project" value="TreeGrafter"/>
</dbReference>
<keyword evidence="12" id="KW-0999">Mitochondrion inner membrane</keyword>
<reference evidence="26 27" key="1">
    <citation type="journal article" date="2019" name="Nat. Plants">
        <title>Genome sequencing of Musa balbisiana reveals subgenome evolution and function divergence in polyploid bananas.</title>
        <authorList>
            <person name="Yao X."/>
        </authorList>
    </citation>
    <scope>NUCLEOTIDE SEQUENCE [LARGE SCALE GENOMIC DNA]</scope>
    <source>
        <strain evidence="27">cv. DH-PKW</strain>
        <tissue evidence="26">Leaves</tissue>
    </source>
</reference>
<dbReference type="InterPro" id="IPR002067">
    <property type="entry name" value="MCP"/>
</dbReference>
<feature type="repeat" description="Solcar" evidence="21">
    <location>
        <begin position="348"/>
        <end position="434"/>
    </location>
</feature>
<dbReference type="PROSITE" id="PS50920">
    <property type="entry name" value="SOLCAR"/>
    <property type="match status" value="3"/>
</dbReference>
<evidence type="ECO:0000256" key="11">
    <source>
        <dbReference type="ARBA" id="ARBA00022737"/>
    </source>
</evidence>
<feature type="coiled-coil region" evidence="22">
    <location>
        <begin position="807"/>
        <end position="838"/>
    </location>
</feature>
<keyword evidence="14 22" id="KW-0175">Coiled coil</keyword>
<feature type="region of interest" description="Disordered" evidence="23">
    <location>
        <begin position="1654"/>
        <end position="1865"/>
    </location>
</feature>
<evidence type="ECO:0000256" key="9">
    <source>
        <dbReference type="ARBA" id="ARBA00022692"/>
    </source>
</evidence>
<dbReference type="SUPFAM" id="SSF53335">
    <property type="entry name" value="S-adenosyl-L-methionine-dependent methyltransferases"/>
    <property type="match status" value="2"/>
</dbReference>
<keyword evidence="7" id="KW-0050">Antiport</keyword>
<feature type="compositionally biased region" description="Pro residues" evidence="23">
    <location>
        <begin position="672"/>
        <end position="688"/>
    </location>
</feature>
<evidence type="ECO:0000256" key="20">
    <source>
        <dbReference type="ARBA" id="ARBA00045250"/>
    </source>
</evidence>
<dbReference type="GO" id="GO:0005471">
    <property type="term" value="F:ATP:ADP antiporter activity"/>
    <property type="evidence" value="ECO:0007669"/>
    <property type="project" value="InterPro"/>
</dbReference>
<feature type="compositionally biased region" description="Basic and acidic residues" evidence="23">
    <location>
        <begin position="1682"/>
        <end position="1694"/>
    </location>
</feature>
<feature type="compositionally biased region" description="Basic residues" evidence="23">
    <location>
        <begin position="1670"/>
        <end position="1681"/>
    </location>
</feature>
<name>A0A4S8ITK3_MUSBA</name>
<feature type="compositionally biased region" description="Basic residues" evidence="23">
    <location>
        <begin position="962"/>
        <end position="973"/>
    </location>
</feature>
<dbReference type="Gene3D" id="1.50.40.10">
    <property type="entry name" value="Mitochondrial carrier domain"/>
    <property type="match status" value="1"/>
</dbReference>
<feature type="compositionally biased region" description="Basic and acidic residues" evidence="23">
    <location>
        <begin position="1610"/>
        <end position="1623"/>
    </location>
</feature>
<keyword evidence="10" id="KW-0747">Spliceosome</keyword>
<comment type="function">
    <text evidence="20">ADP:ATP antiporter that mediates import of ADP into the mitochondrial matrix for ATP synthesis, and export of ATP out to fuel the cell. Cycles between the cytoplasmic-open state (c-state) and the matrix-open state (m-state): operates by the alternating access mechanism with a single substrate-binding site intermittently exposed to either the cytosolic (c-state) or matrix (m-state) side of the inner mitochondrial membrane.</text>
</comment>
<dbReference type="Pfam" id="PF03492">
    <property type="entry name" value="Methyltransf_7"/>
    <property type="match status" value="2"/>
</dbReference>
<dbReference type="GO" id="GO:0000398">
    <property type="term" value="P:mRNA splicing, via spliceosome"/>
    <property type="evidence" value="ECO:0007669"/>
    <property type="project" value="TreeGrafter"/>
</dbReference>
<feature type="region of interest" description="Disordered" evidence="23">
    <location>
        <begin position="739"/>
        <end position="778"/>
    </location>
</feature>
<sequence>MATAPGRPPLEPLPQRAPPILRGAWTLGLCHVDLSQGFGHRCFDEIRRLFYRHNMADQVNHPTVMQKVAGQLHLRSSFSRDPQALNCSLYSPSLYQRRFTTVNCTNGGFQNPSMAVYSGTYELPIVTSVSPVFAHAPAEKGFAGFAIDFLMGGVSAAVSKTAAAPIERVKLLIQNQDEMIKAGRLSEPYKGISDCFSRTIKDEGVLSLWRGNTANVIRYFPTQALNFAFKDYFKRMFNFKKDKDGYWKWFAGNLASGGAAGACSLLFVYSLDYARTRLANDAKAAKKGGERQFNGLVDVYRKTLKSDGIAGLYRGFNISCVGIIVYRGLYFGMYDSLKPVLLTGSLQDSFFASFALGWLITNGAGLASYPIDTVRRRMMMTSGEAVKYKSSLDAFSQILKNEGAKSLFKGAGANILRAIAGAGVLAGYDKLQLIVFGKKYGSGDCTSFVCQYGHSVETPLLQRDCACSPTSCLPPKPFTEKTIYRTKPILDNAIEDMYRTLLPERLVVADLGCSSGPNTFLVVSEVLGVVGELRRRLDQKPPEIQFFLNDLPGNDFNNVFRSLERYGKKIEEEKGELLVPYYVVGVPGSFYGRLFPCTSVHFFHSSYCLMWLSQAAGSAGAHPPLPLRLNAASLALYFLLRSPHGSPPAIYPVPFLETPADLNKNPRSSAPKPWPPLPSALPWNPSPNAPPRSCEALGLLDSATWTFHKVLVIGALMRSNENRNQCHLKRERTSLSHALSPLRTVSKKRGSDFGRFLRNRRQEGRRDQQEKDRTRGDREGILEDEMALKFLNKKGWHTGSLRNIENVWKAEQKHEAEQRKLEELRKQIQDEREKSEFRLLQEQAGLVPRQERLDFLYESGLAVGKGSSDGFKALQAPPAAASTTSTSASEGSSSKAAVPGALFEDKPQSANDTWRKLHSDPLLLIRQREQEALARIKNNPIKMAMIKKSVEDEKKKKQDKKEKKRHKDHHHSRSKDDKRSLRRYSDSEYTSDNQEEKTRERLTSVRQEGRSKRCKHSSKDHSDSEDAKEGAEGKKKSDCPTYEHYQHRSSKYDKHSLKAASDSRRAGECEEEGKYHHTILERQQHIHSKNEKHSSRGHSYSRYTHEEDGTRSNYSSSEQHHTDSELGMEDKNRETNRLREQPGYNRRRGVPKMSEEERAARLREMQLDAEVHEEQRLKRLKRAMEADAQEAMRARFSRGKNFLVAAQNSIYGAEKGGSATIEESVRRRAYYSQGSSAAHESNAFRRNGGLGLTNTLSPGDRIVSFLIGRFSLLWIDQQQSLNFNLNVIESEWGRGANLDVLASKLAADPSHSIKAVCIVHNETETGVTNNLAAGVIVEDKVDSFNLPFYGPSMQEVTSVIHDEGLFDLDQAQMLESNWDPFDDSEDDLVFDNVANGKNVARYIRANTQVIIRKRRQESVKHLYSKKVAVPGALFEDKPQSANDTWRKLHSDPLLLIRQREQEALARIKNNPIKMAMIKNLQEGRRDQQEKDRTKGDREGFLEDEMALKFLNKKGWHTGSLRNIENVWKAEQKHEAEQRKLEELRKQIQDEREKSEFRLLQEQAGLVPRQERLDFLYESGLAVGKGSSDGFKALQAPPVAASTTSTSEGSSSKDKPQSANETWRKLHSDPLLLIRQREQEALARIKNNPIKMAMIKKSVEDEKKKKQDKKEKKRHKDHHHSRSKDDKRSLRRYSDSEYTSDNQEEKTRERLTSVRQEGRSKCCKHSSKDHSDSEDAKEGAEGKKKSDCPTYEHYQHRSSKYDKHSLKAASDSRRAGECEEEGKYHHTILERQQHIHSKNEKHSSRGHSYSRYTHEEDGTRSNYSSSEQHHTDSELGMEDKNRETNRLREQPGYNRRRGVPKMSEEERAARLREMQLDAEVHEEQRLKRLKRATEADAQEAMRARFSRGKNFWLLPKIAYMELKREGVLR</sequence>
<evidence type="ECO:0000313" key="27">
    <source>
        <dbReference type="Proteomes" id="UP000317650"/>
    </source>
</evidence>
<evidence type="ECO:0000256" key="15">
    <source>
        <dbReference type="ARBA" id="ARBA00023128"/>
    </source>
</evidence>
<evidence type="ECO:0000256" key="17">
    <source>
        <dbReference type="ARBA" id="ARBA00023187"/>
    </source>
</evidence>
<dbReference type="FunFam" id="1.50.40.10:FF:000001">
    <property type="entry name" value="ADP,ATP carrier protein, mitochondrial"/>
    <property type="match status" value="1"/>
</dbReference>
<dbReference type="InterPro" id="IPR002113">
    <property type="entry name" value="ADT_euk_type"/>
</dbReference>
<dbReference type="STRING" id="52838.A0A4S8ITK3"/>
<evidence type="ECO:0000256" key="19">
    <source>
        <dbReference type="ARBA" id="ARBA00024143"/>
    </source>
</evidence>
<dbReference type="SUPFAM" id="SSF53383">
    <property type="entry name" value="PLP-dependent transferases"/>
    <property type="match status" value="1"/>
</dbReference>
<dbReference type="Proteomes" id="UP000317650">
    <property type="component" value="Chromosome 10"/>
</dbReference>
<feature type="coiled-coil region" evidence="22">
    <location>
        <begin position="1526"/>
        <end position="1557"/>
    </location>
</feature>
<dbReference type="InterPro" id="IPR029063">
    <property type="entry name" value="SAM-dependent_MTases_sf"/>
</dbReference>
<keyword evidence="17" id="KW-0508">mRNA splicing</keyword>
<evidence type="ECO:0000256" key="4">
    <source>
        <dbReference type="ARBA" id="ARBA00006695"/>
    </source>
</evidence>
<keyword evidence="27" id="KW-1185">Reference proteome</keyword>
<protein>
    <recommendedName>
        <fullName evidence="25">CBF1-interacting co-repressor CIR N-terminal domain-containing protein</fullName>
    </recommendedName>
</protein>
<feature type="compositionally biased region" description="Basic and acidic residues" evidence="23">
    <location>
        <begin position="1702"/>
        <end position="1746"/>
    </location>
</feature>